<dbReference type="RefSeq" id="WP_191777499.1">
    <property type="nucleotide sequence ID" value="NZ_JACYFU010000004.1"/>
</dbReference>
<comment type="catalytic activity">
    <reaction evidence="7">
        <text>L-2,4-diaminobutanoate + 2-oxoglutarate = L-aspartate 4-semialdehyde + L-glutamate</text>
        <dbReference type="Rhea" id="RHEA:11160"/>
        <dbReference type="ChEBI" id="CHEBI:16810"/>
        <dbReference type="ChEBI" id="CHEBI:29985"/>
        <dbReference type="ChEBI" id="CHEBI:58761"/>
        <dbReference type="ChEBI" id="CHEBI:537519"/>
        <dbReference type="EC" id="2.6.1.76"/>
    </reaction>
</comment>
<dbReference type="NCBIfam" id="TIGR02407">
    <property type="entry name" value="ectoine_ectB"/>
    <property type="match status" value="1"/>
</dbReference>
<reference evidence="8" key="1">
    <citation type="submission" date="2020-09" db="EMBL/GenBank/DDBJ databases">
        <title>Genome seq and assembly of Devosia sp.</title>
        <authorList>
            <person name="Chhetri G."/>
        </authorList>
    </citation>
    <scope>NUCLEOTIDE SEQUENCE</scope>
    <source>
        <strain evidence="8">PTR5</strain>
    </source>
</reference>
<comment type="cofactor">
    <cofactor evidence="1 7">
        <name>pyridoxal 5'-phosphate</name>
        <dbReference type="ChEBI" id="CHEBI:597326"/>
    </cofactor>
</comment>
<dbReference type="GO" id="GO:0047307">
    <property type="term" value="F:diaminobutyrate-pyruvate transaminase activity"/>
    <property type="evidence" value="ECO:0007669"/>
    <property type="project" value="InterPro"/>
</dbReference>
<dbReference type="GO" id="GO:0019491">
    <property type="term" value="P:ectoine biosynthetic process"/>
    <property type="evidence" value="ECO:0007669"/>
    <property type="project" value="InterPro"/>
</dbReference>
<protein>
    <recommendedName>
        <fullName evidence="7">Diaminobutyrate--2-oxoglutarate transaminase</fullName>
        <ecNumber evidence="7">2.6.1.76</ecNumber>
    </recommendedName>
    <alternativeName>
        <fullName evidence="7">DABA aminotransferase</fullName>
    </alternativeName>
</protein>
<dbReference type="NCBIfam" id="TIGR00709">
    <property type="entry name" value="dat"/>
    <property type="match status" value="1"/>
</dbReference>
<keyword evidence="3 7" id="KW-0032">Aminotransferase</keyword>
<dbReference type="PANTHER" id="PTHR43552:SF2">
    <property type="entry name" value="DIAMINOBUTYRATE--2-OXOGLUTARATE TRANSAMINASE"/>
    <property type="match status" value="1"/>
</dbReference>
<dbReference type="InterPro" id="IPR015421">
    <property type="entry name" value="PyrdxlP-dep_Trfase_major"/>
</dbReference>
<dbReference type="InterPro" id="IPR012773">
    <property type="entry name" value="Ectoine_EctB"/>
</dbReference>
<comment type="function">
    <text evidence="7">Catalyzes reversively the conversion of L-aspartate beta-semialdehyde (ASA) to L-2,4-diaminobutyrate (DABA) by transamination with L-glutamate.</text>
</comment>
<keyword evidence="9" id="KW-1185">Reference proteome</keyword>
<accession>A0A927FXI0</accession>
<gene>
    <name evidence="8" type="primary">ectB</name>
    <name evidence="8" type="ORF">IC608_15755</name>
</gene>
<keyword evidence="4 7" id="KW-0808">Transferase</keyword>
<dbReference type="PROSITE" id="PS00600">
    <property type="entry name" value="AA_TRANSFER_CLASS_3"/>
    <property type="match status" value="1"/>
</dbReference>
<evidence type="ECO:0000313" key="8">
    <source>
        <dbReference type="EMBL" id="MBD8066929.1"/>
    </source>
</evidence>
<comment type="caution">
    <text evidence="8">The sequence shown here is derived from an EMBL/GenBank/DDBJ whole genome shotgun (WGS) entry which is preliminary data.</text>
</comment>
<dbReference type="SUPFAM" id="SSF53383">
    <property type="entry name" value="PLP-dependent transferases"/>
    <property type="match status" value="1"/>
</dbReference>
<evidence type="ECO:0000256" key="3">
    <source>
        <dbReference type="ARBA" id="ARBA00022576"/>
    </source>
</evidence>
<dbReference type="GO" id="GO:0030170">
    <property type="term" value="F:pyridoxal phosphate binding"/>
    <property type="evidence" value="ECO:0007669"/>
    <property type="project" value="InterPro"/>
</dbReference>
<name>A0A927FXI0_9HYPH</name>
<dbReference type="AlphaFoldDB" id="A0A927FXI0"/>
<evidence type="ECO:0000256" key="4">
    <source>
        <dbReference type="ARBA" id="ARBA00022679"/>
    </source>
</evidence>
<evidence type="ECO:0000313" key="9">
    <source>
        <dbReference type="Proteomes" id="UP000654108"/>
    </source>
</evidence>
<dbReference type="EC" id="2.6.1.76" evidence="7"/>
<evidence type="ECO:0000256" key="5">
    <source>
        <dbReference type="ARBA" id="ARBA00022898"/>
    </source>
</evidence>
<dbReference type="PANTHER" id="PTHR43552">
    <property type="entry name" value="DIAMINOBUTYRATE--2-OXOGLUTARATE AMINOTRANSFERASE"/>
    <property type="match status" value="1"/>
</dbReference>
<comment type="similarity">
    <text evidence="2 6">Belongs to the class-III pyridoxal-phosphate-dependent aminotransferase family.</text>
</comment>
<organism evidence="8 9">
    <name type="scientific">Devosia oryzisoli</name>
    <dbReference type="NCBI Taxonomy" id="2774138"/>
    <lineage>
        <taxon>Bacteria</taxon>
        <taxon>Pseudomonadati</taxon>
        <taxon>Pseudomonadota</taxon>
        <taxon>Alphaproteobacteria</taxon>
        <taxon>Hyphomicrobiales</taxon>
        <taxon>Devosiaceae</taxon>
        <taxon>Devosia</taxon>
    </lineage>
</organism>
<comment type="pathway">
    <text evidence="7">Amine and polyamine biosynthesis; ectoine biosynthesis; L-ectoine from L-aspartate 4-semialdehyde: step 1/3.</text>
</comment>
<dbReference type="Pfam" id="PF00202">
    <property type="entry name" value="Aminotran_3"/>
    <property type="match status" value="1"/>
</dbReference>
<evidence type="ECO:0000256" key="7">
    <source>
        <dbReference type="RuleBase" id="RU365034"/>
    </source>
</evidence>
<dbReference type="InterPro" id="IPR015422">
    <property type="entry name" value="PyrdxlP-dep_Trfase_small"/>
</dbReference>
<evidence type="ECO:0000256" key="2">
    <source>
        <dbReference type="ARBA" id="ARBA00008954"/>
    </source>
</evidence>
<dbReference type="GO" id="GO:0045303">
    <property type="term" value="F:diaminobutyrate-2-oxoglutarate transaminase activity"/>
    <property type="evidence" value="ECO:0007669"/>
    <property type="project" value="UniProtKB-EC"/>
</dbReference>
<keyword evidence="5 6" id="KW-0663">Pyridoxal phosphate</keyword>
<sequence>MTTTTITPKTTFDRVESRVRSYSRSFPRVFDRAVGATIYDVHGKAYTDFLAGCSTLNYGHNDPDLKAALIDYVSGDGIAHGLDMFTDAKQNFLVAFERYILKSRDMNYHVQFTGPTGANAVEAALKLARKVTGRTNVIAFTNGFHGVTLGALAATGNGKHRGGASTPLTGVSRAAYDGYYGPDIDTADLLERDLSDPSSGVDKPAAIILETVQGEGGLNAASPEWLRKIEAIARRHGALFIIDDIQAGCGRTGGFFSFDGMGLSPDIVTMAKSLSGMGLPLAVTLLKPEHDIWKPAEHNGTFRGNNHAFITAAAALEKFWADHAFRQEVESKASYLAGRLSAIAEQHDLKVKGRGMMIGVDAGSGERAAEICKACFAKGLIIETSGSFDEVVKILAPLTISHNQLAAGLDVLEDAFDAVLGMQRAAAE</sequence>
<dbReference type="Gene3D" id="3.90.1150.10">
    <property type="entry name" value="Aspartate Aminotransferase, domain 1"/>
    <property type="match status" value="1"/>
</dbReference>
<dbReference type="CDD" id="cd00610">
    <property type="entry name" value="OAT_like"/>
    <property type="match status" value="1"/>
</dbReference>
<dbReference type="EMBL" id="JACYFU010000004">
    <property type="protein sequence ID" value="MBD8066929.1"/>
    <property type="molecule type" value="Genomic_DNA"/>
</dbReference>
<dbReference type="Proteomes" id="UP000654108">
    <property type="component" value="Unassembled WGS sequence"/>
</dbReference>
<dbReference type="NCBIfam" id="NF006733">
    <property type="entry name" value="PRK09264.1"/>
    <property type="match status" value="1"/>
</dbReference>
<dbReference type="InterPro" id="IPR004637">
    <property type="entry name" value="Dat"/>
</dbReference>
<dbReference type="InterPro" id="IPR015424">
    <property type="entry name" value="PyrdxlP-dep_Trfase"/>
</dbReference>
<evidence type="ECO:0000256" key="6">
    <source>
        <dbReference type="RuleBase" id="RU003560"/>
    </source>
</evidence>
<dbReference type="InterPro" id="IPR005814">
    <property type="entry name" value="Aminotrans_3"/>
</dbReference>
<dbReference type="InterPro" id="IPR049704">
    <property type="entry name" value="Aminotrans_3_PPA_site"/>
</dbReference>
<dbReference type="PIRSF" id="PIRSF000521">
    <property type="entry name" value="Transaminase_4ab_Lys_Orn"/>
    <property type="match status" value="1"/>
</dbReference>
<dbReference type="Gene3D" id="3.40.640.10">
    <property type="entry name" value="Type I PLP-dependent aspartate aminotransferase-like (Major domain)"/>
    <property type="match status" value="1"/>
</dbReference>
<proteinExistence type="inferred from homology"/>
<evidence type="ECO:0000256" key="1">
    <source>
        <dbReference type="ARBA" id="ARBA00001933"/>
    </source>
</evidence>